<dbReference type="Gene3D" id="3.50.30.50">
    <property type="entry name" value="Putative cyclase"/>
    <property type="match status" value="1"/>
</dbReference>
<protein>
    <submittedName>
        <fullName evidence="1">Cyclase family protein</fullName>
    </submittedName>
</protein>
<gene>
    <name evidence="1" type="ORF">Bccel_2112</name>
</gene>
<dbReference type="PANTHER" id="PTHR43564:SF2">
    <property type="entry name" value="BLR6059 PROTEIN"/>
    <property type="match status" value="1"/>
</dbReference>
<dbReference type="STRING" id="398512.Bccel_2112"/>
<dbReference type="EMBL" id="LGTC01000001">
    <property type="protein sequence ID" value="KNY26847.1"/>
    <property type="molecule type" value="Genomic_DNA"/>
</dbReference>
<proteinExistence type="predicted"/>
<dbReference type="RefSeq" id="WP_036947102.1">
    <property type="nucleotide sequence ID" value="NZ_KN050764.1"/>
</dbReference>
<dbReference type="AlphaFoldDB" id="A0A0L6JN99"/>
<sequence>MKRKFIDLSIAIEDGLPSDPPGMIPSIQYINHNVGAMQMAEFFPGIDTKKDLPNGKGWAIELVNLATHAGTHLDAPWHYHPQMSDGQKALTIDEIPLDWCMGNGVKLDFRHFPDGYLVTAKDMEEALDNINYQLQKGDIVLINTGADKFWGKPEYLVKGCGMGKEATLWLCQRGVNVVGTDAWSWDRPLPIIARDFAQTGDSSIIWEGHFASIEHGYCHLEKLTNLEQLPPFGFIFSCFPVKIKAASAGWVRAVAIIEEE</sequence>
<dbReference type="SUPFAM" id="SSF102198">
    <property type="entry name" value="Putative cyclase"/>
    <property type="match status" value="1"/>
</dbReference>
<dbReference type="PATRIC" id="fig|398512.5.peg.2203"/>
<dbReference type="InterPro" id="IPR007325">
    <property type="entry name" value="KFase/CYL"/>
</dbReference>
<evidence type="ECO:0000313" key="1">
    <source>
        <dbReference type="EMBL" id="KNY26847.1"/>
    </source>
</evidence>
<dbReference type="GO" id="GO:0019441">
    <property type="term" value="P:L-tryptophan catabolic process to kynurenine"/>
    <property type="evidence" value="ECO:0007669"/>
    <property type="project" value="InterPro"/>
</dbReference>
<dbReference type="OrthoDB" id="9796085at2"/>
<organism evidence="1 2">
    <name type="scientific">Pseudobacteroides cellulosolvens ATCC 35603 = DSM 2933</name>
    <dbReference type="NCBI Taxonomy" id="398512"/>
    <lineage>
        <taxon>Bacteria</taxon>
        <taxon>Bacillati</taxon>
        <taxon>Bacillota</taxon>
        <taxon>Clostridia</taxon>
        <taxon>Eubacteriales</taxon>
        <taxon>Oscillospiraceae</taxon>
        <taxon>Pseudobacteroides</taxon>
    </lineage>
</organism>
<evidence type="ECO:0000313" key="2">
    <source>
        <dbReference type="Proteomes" id="UP000036923"/>
    </source>
</evidence>
<keyword evidence="2" id="KW-1185">Reference proteome</keyword>
<dbReference type="GO" id="GO:0004061">
    <property type="term" value="F:arylformamidase activity"/>
    <property type="evidence" value="ECO:0007669"/>
    <property type="project" value="InterPro"/>
</dbReference>
<dbReference type="eggNOG" id="COG1878">
    <property type="taxonomic scope" value="Bacteria"/>
</dbReference>
<dbReference type="InterPro" id="IPR037175">
    <property type="entry name" value="KFase_sf"/>
</dbReference>
<dbReference type="Pfam" id="PF04199">
    <property type="entry name" value="Cyclase"/>
    <property type="match status" value="1"/>
</dbReference>
<reference evidence="2" key="1">
    <citation type="submission" date="2015-07" db="EMBL/GenBank/DDBJ databases">
        <title>Near-Complete Genome Sequence of the Cellulolytic Bacterium Bacteroides (Pseudobacteroides) cellulosolvens ATCC 35603.</title>
        <authorList>
            <person name="Dassa B."/>
            <person name="Utturkar S.M."/>
            <person name="Klingeman D.M."/>
            <person name="Hurt R.A."/>
            <person name="Keller M."/>
            <person name="Xu J."/>
            <person name="Reddy Y.H.K."/>
            <person name="Borovok I."/>
            <person name="Grinberg I.R."/>
            <person name="Lamed R."/>
            <person name="Zhivin O."/>
            <person name="Bayer E.A."/>
            <person name="Brown S.D."/>
        </authorList>
    </citation>
    <scope>NUCLEOTIDE SEQUENCE [LARGE SCALE GENOMIC DNA]</scope>
    <source>
        <strain evidence="2">DSM 2933</strain>
    </source>
</reference>
<name>A0A0L6JN99_9FIRM</name>
<comment type="caution">
    <text evidence="1">The sequence shown here is derived from an EMBL/GenBank/DDBJ whole genome shotgun (WGS) entry which is preliminary data.</text>
</comment>
<dbReference type="Proteomes" id="UP000036923">
    <property type="component" value="Unassembled WGS sequence"/>
</dbReference>
<dbReference type="PANTHER" id="PTHR43564">
    <property type="entry name" value="KYNURENINE FORMAMIDASE-LIKE PROTEIN"/>
    <property type="match status" value="1"/>
</dbReference>
<accession>A0A0L6JN99</accession>
<dbReference type="SMR" id="A0A0L6JN99"/>